<dbReference type="Pfam" id="PF14139">
    <property type="entry name" value="YpzG"/>
    <property type="match status" value="1"/>
</dbReference>
<dbReference type="Proteomes" id="UP000294292">
    <property type="component" value="Chromosome"/>
</dbReference>
<name>A0A4P7A0J1_9BACL</name>
<accession>A0A4P7A0J1</accession>
<evidence type="ECO:0000313" key="3">
    <source>
        <dbReference type="Proteomes" id="UP000294292"/>
    </source>
</evidence>
<dbReference type="RefSeq" id="WP_134210854.1">
    <property type="nucleotide sequence ID" value="NZ_CP038015.1"/>
</dbReference>
<sequence length="51" mass="5951">MSKKKPLDEKSSELKHNWTRPKRVNTQVNGNTEESQSTQILKTSAKIHRFL</sequence>
<proteinExistence type="predicted"/>
<dbReference type="OrthoDB" id="2454841at2"/>
<reference evidence="2 3" key="1">
    <citation type="submission" date="2019-03" db="EMBL/GenBank/DDBJ databases">
        <title>Complete genome sequence of Paenisporosarcina antarctica CGMCC 1.6503T.</title>
        <authorList>
            <person name="Rong J.-C."/>
            <person name="Chi N.-Y."/>
            <person name="Zhang Q.-F."/>
        </authorList>
    </citation>
    <scope>NUCLEOTIDE SEQUENCE [LARGE SCALE GENOMIC DNA]</scope>
    <source>
        <strain evidence="2 3">CGMCC 1.6503</strain>
    </source>
</reference>
<keyword evidence="3" id="KW-1185">Reference proteome</keyword>
<dbReference type="AlphaFoldDB" id="A0A4P7A0J1"/>
<feature type="compositionally biased region" description="Basic and acidic residues" evidence="1">
    <location>
        <begin position="1"/>
        <end position="16"/>
    </location>
</feature>
<feature type="region of interest" description="Disordered" evidence="1">
    <location>
        <begin position="1"/>
        <end position="40"/>
    </location>
</feature>
<dbReference type="KEGG" id="panc:E2636_14580"/>
<dbReference type="EMBL" id="CP038015">
    <property type="protein sequence ID" value="QBP42302.1"/>
    <property type="molecule type" value="Genomic_DNA"/>
</dbReference>
<dbReference type="InterPro" id="IPR025413">
    <property type="entry name" value="YpzG-like"/>
</dbReference>
<protein>
    <submittedName>
        <fullName evidence="2">YpzG family protein</fullName>
    </submittedName>
</protein>
<feature type="compositionally biased region" description="Polar residues" evidence="1">
    <location>
        <begin position="24"/>
        <end position="40"/>
    </location>
</feature>
<evidence type="ECO:0000313" key="2">
    <source>
        <dbReference type="EMBL" id="QBP42302.1"/>
    </source>
</evidence>
<gene>
    <name evidence="2" type="ORF">E2636_14580</name>
</gene>
<organism evidence="2 3">
    <name type="scientific">Paenisporosarcina antarctica</name>
    <dbReference type="NCBI Taxonomy" id="417367"/>
    <lineage>
        <taxon>Bacteria</taxon>
        <taxon>Bacillati</taxon>
        <taxon>Bacillota</taxon>
        <taxon>Bacilli</taxon>
        <taxon>Bacillales</taxon>
        <taxon>Caryophanaceae</taxon>
        <taxon>Paenisporosarcina</taxon>
    </lineage>
</organism>
<evidence type="ECO:0000256" key="1">
    <source>
        <dbReference type="SAM" id="MobiDB-lite"/>
    </source>
</evidence>